<evidence type="ECO:0000313" key="3">
    <source>
        <dbReference type="Proteomes" id="UP000093391"/>
    </source>
</evidence>
<dbReference type="STRING" id="1789224.BFG52_07890"/>
<keyword evidence="1" id="KW-0472">Membrane</keyword>
<name>A0A1B2LZC2_9GAMM</name>
<dbReference type="KEGG" id="ala:BFG52_07890"/>
<evidence type="ECO:0000256" key="1">
    <source>
        <dbReference type="SAM" id="Phobius"/>
    </source>
</evidence>
<keyword evidence="1" id="KW-0812">Transmembrane</keyword>
<gene>
    <name evidence="2" type="ORF">BFG52_07890</name>
</gene>
<proteinExistence type="predicted"/>
<feature type="transmembrane region" description="Helical" evidence="1">
    <location>
        <begin position="41"/>
        <end position="63"/>
    </location>
</feature>
<organism evidence="2 3">
    <name type="scientific">Acinetobacter larvae</name>
    <dbReference type="NCBI Taxonomy" id="1789224"/>
    <lineage>
        <taxon>Bacteria</taxon>
        <taxon>Pseudomonadati</taxon>
        <taxon>Pseudomonadota</taxon>
        <taxon>Gammaproteobacteria</taxon>
        <taxon>Moraxellales</taxon>
        <taxon>Moraxellaceae</taxon>
        <taxon>Acinetobacter</taxon>
    </lineage>
</organism>
<dbReference type="RefSeq" id="WP_067554415.1">
    <property type="nucleotide sequence ID" value="NZ_CP016895.1"/>
</dbReference>
<dbReference type="EMBL" id="CP016895">
    <property type="protein sequence ID" value="AOA58286.1"/>
    <property type="molecule type" value="Genomic_DNA"/>
</dbReference>
<evidence type="ECO:0008006" key="4">
    <source>
        <dbReference type="Google" id="ProtNLM"/>
    </source>
</evidence>
<reference evidence="2 3" key="1">
    <citation type="submission" date="2016-08" db="EMBL/GenBank/DDBJ databases">
        <authorList>
            <person name="Seilhamer J.J."/>
        </authorList>
    </citation>
    <scope>NUCLEOTIDE SEQUENCE [LARGE SCALE GENOMIC DNA]</scope>
    <source>
        <strain evidence="2 3">BRTC-1</strain>
    </source>
</reference>
<evidence type="ECO:0000313" key="2">
    <source>
        <dbReference type="EMBL" id="AOA58286.1"/>
    </source>
</evidence>
<dbReference type="AlphaFoldDB" id="A0A1B2LZC2"/>
<dbReference type="OrthoDB" id="6713169at2"/>
<keyword evidence="3" id="KW-1185">Reference proteome</keyword>
<keyword evidence="1" id="KW-1133">Transmembrane helix</keyword>
<dbReference type="Proteomes" id="UP000093391">
    <property type="component" value="Chromosome"/>
</dbReference>
<sequence length="94" mass="10197">MSENSSVVVETASAAVTSLSSKTAMVGGSVGFVAWFASLDWIAIVSICVAVVGGVISVCNFFVNLKYQRQKNKREQEIHELTKRKLEGDCNVKK</sequence>
<accession>A0A1B2LZC2</accession>
<protein>
    <recommendedName>
        <fullName evidence="4">Holin</fullName>
    </recommendedName>
</protein>